<feature type="compositionally biased region" description="Basic and acidic residues" evidence="2">
    <location>
        <begin position="271"/>
        <end position="305"/>
    </location>
</feature>
<evidence type="ECO:0000256" key="2">
    <source>
        <dbReference type="SAM" id="MobiDB-lite"/>
    </source>
</evidence>
<reference evidence="4" key="1">
    <citation type="submission" date="2021-03" db="EMBL/GenBank/DDBJ databases">
        <title>Whole genome sequence of Streptomyces bomunensis MMS17-BM035.</title>
        <authorList>
            <person name="Lee J.H."/>
        </authorList>
    </citation>
    <scope>NUCLEOTIDE SEQUENCE</scope>
    <source>
        <strain evidence="4">MMS17-BM035</strain>
    </source>
</reference>
<feature type="region of interest" description="Disordered" evidence="2">
    <location>
        <begin position="201"/>
        <end position="340"/>
    </location>
</feature>
<protein>
    <recommendedName>
        <fullName evidence="6">Secreted protein</fullName>
    </recommendedName>
</protein>
<keyword evidence="1" id="KW-0175">Coiled coil</keyword>
<dbReference type="EMBL" id="JAGIQL010000095">
    <property type="protein sequence ID" value="MBP0460010.1"/>
    <property type="molecule type" value="Genomic_DNA"/>
</dbReference>
<evidence type="ECO:0000313" key="4">
    <source>
        <dbReference type="EMBL" id="MBP0460010.1"/>
    </source>
</evidence>
<organism evidence="4 5">
    <name type="scientific">Streptomyces montanisoli</name>
    <dbReference type="NCBI Taxonomy" id="2798581"/>
    <lineage>
        <taxon>Bacteria</taxon>
        <taxon>Bacillati</taxon>
        <taxon>Actinomycetota</taxon>
        <taxon>Actinomycetes</taxon>
        <taxon>Kitasatosporales</taxon>
        <taxon>Streptomycetaceae</taxon>
        <taxon>Streptomyces</taxon>
    </lineage>
</organism>
<accession>A0A940MH85</accession>
<evidence type="ECO:0000313" key="5">
    <source>
        <dbReference type="Proteomes" id="UP000670475"/>
    </source>
</evidence>
<sequence length="340" mass="35961">MPRGRHRHSPPLHKILPPLSVAAAAVVCAGGAWAFADPLVLRGLAAVAGVAAVTGAAFMRGWDREAGRRVADLTRARESDQWKTDERVAELEADVDEARGIRTKLEGKLRAKRVELARLRGEHAALLRRYATAETERASALEGRRRLAIEAAVEPRALAAGGVPTPSAFLMASKALDELAANSARQAALSARSALPAPAARRALGGGARPAAAEDEAEAEAPRPALPARRAATPSAIVPYARRTQHRPEQRSGGGFDFFGAQHGGAQHGGTRHDGTRHEGARDGGREHEEHRAAGDAPEQVRAEPEATEPEVIESAVIDLTEHDDTEQLEVGGLRSALGS</sequence>
<feature type="coiled-coil region" evidence="1">
    <location>
        <begin position="88"/>
        <end position="136"/>
    </location>
</feature>
<gene>
    <name evidence="4" type="ORF">JFN87_21295</name>
</gene>
<dbReference type="Proteomes" id="UP000670475">
    <property type="component" value="Unassembled WGS sequence"/>
</dbReference>
<keyword evidence="3" id="KW-0812">Transmembrane</keyword>
<keyword evidence="5" id="KW-1185">Reference proteome</keyword>
<evidence type="ECO:0000256" key="1">
    <source>
        <dbReference type="SAM" id="Coils"/>
    </source>
</evidence>
<feature type="compositionally biased region" description="Low complexity" evidence="2">
    <location>
        <begin position="222"/>
        <end position="232"/>
    </location>
</feature>
<keyword evidence="3" id="KW-0472">Membrane</keyword>
<proteinExistence type="predicted"/>
<name>A0A940MH85_9ACTN</name>
<keyword evidence="3" id="KW-1133">Transmembrane helix</keyword>
<dbReference type="AlphaFoldDB" id="A0A940MH85"/>
<feature type="compositionally biased region" description="Gly residues" evidence="2">
    <location>
        <begin position="252"/>
        <end position="268"/>
    </location>
</feature>
<evidence type="ECO:0008006" key="6">
    <source>
        <dbReference type="Google" id="ProtNLM"/>
    </source>
</evidence>
<comment type="caution">
    <text evidence="4">The sequence shown here is derived from an EMBL/GenBank/DDBJ whole genome shotgun (WGS) entry which is preliminary data.</text>
</comment>
<feature type="transmembrane region" description="Helical" evidence="3">
    <location>
        <begin position="39"/>
        <end position="59"/>
    </location>
</feature>
<dbReference type="RefSeq" id="WP_209342278.1">
    <property type="nucleotide sequence ID" value="NZ_JAGIQL010000095.1"/>
</dbReference>
<evidence type="ECO:0000256" key="3">
    <source>
        <dbReference type="SAM" id="Phobius"/>
    </source>
</evidence>
<feature type="transmembrane region" description="Helical" evidence="3">
    <location>
        <begin position="12"/>
        <end position="33"/>
    </location>
</feature>